<feature type="region of interest" description="Disordered" evidence="1">
    <location>
        <begin position="129"/>
        <end position="151"/>
    </location>
</feature>
<evidence type="ECO:0000313" key="2">
    <source>
        <dbReference type="EMBL" id="KAG7563526.1"/>
    </source>
</evidence>
<feature type="compositionally biased region" description="Basic and acidic residues" evidence="1">
    <location>
        <begin position="129"/>
        <end position="139"/>
    </location>
</feature>
<dbReference type="EMBL" id="JAEFBJ010000010">
    <property type="protein sequence ID" value="KAG7563526.1"/>
    <property type="molecule type" value="Genomic_DNA"/>
</dbReference>
<dbReference type="GO" id="GO:0016853">
    <property type="term" value="F:isomerase activity"/>
    <property type="evidence" value="ECO:0007669"/>
    <property type="project" value="InterPro"/>
</dbReference>
<keyword evidence="3" id="KW-1185">Reference proteome</keyword>
<proteinExistence type="predicted"/>
<dbReference type="PANTHER" id="PTHR31843:SF19">
    <property type="entry name" value="ALLENE OXIDE CYCLASE 3, CHLOROPLASTIC"/>
    <property type="match status" value="1"/>
</dbReference>
<reference evidence="2 3" key="1">
    <citation type="submission" date="2020-12" db="EMBL/GenBank/DDBJ databases">
        <title>Concerted genomic and epigenomic changes stabilize Arabidopsis allopolyploids.</title>
        <authorList>
            <person name="Chen Z."/>
        </authorList>
    </citation>
    <scope>NUCLEOTIDE SEQUENCE [LARGE SCALE GENOMIC DNA]</scope>
    <source>
        <strain evidence="2">As9502</strain>
        <tissue evidence="2">Leaf</tissue>
    </source>
</reference>
<dbReference type="Proteomes" id="UP000694251">
    <property type="component" value="Chromosome 10"/>
</dbReference>
<evidence type="ECO:0000256" key="1">
    <source>
        <dbReference type="SAM" id="MobiDB-lite"/>
    </source>
</evidence>
<dbReference type="Pfam" id="PF06351">
    <property type="entry name" value="Allene_ox_cyc"/>
    <property type="match status" value="1"/>
</dbReference>
<dbReference type="PANTHER" id="PTHR31843">
    <property type="entry name" value="ALLENE OXIDE CYCLASE 4, CHLOROPLASTIC"/>
    <property type="match status" value="1"/>
</dbReference>
<organism evidence="2 3">
    <name type="scientific">Arabidopsis suecica</name>
    <name type="common">Swedish thale-cress</name>
    <name type="synonym">Cardaminopsis suecica</name>
    <dbReference type="NCBI Taxonomy" id="45249"/>
    <lineage>
        <taxon>Eukaryota</taxon>
        <taxon>Viridiplantae</taxon>
        <taxon>Streptophyta</taxon>
        <taxon>Embryophyta</taxon>
        <taxon>Tracheophyta</taxon>
        <taxon>Spermatophyta</taxon>
        <taxon>Magnoliopsida</taxon>
        <taxon>eudicotyledons</taxon>
        <taxon>Gunneridae</taxon>
        <taxon>Pentapetalae</taxon>
        <taxon>rosids</taxon>
        <taxon>malvids</taxon>
        <taxon>Brassicales</taxon>
        <taxon>Brassicaceae</taxon>
        <taxon>Camelineae</taxon>
        <taxon>Arabidopsis</taxon>
    </lineage>
</organism>
<dbReference type="OrthoDB" id="1894474at2759"/>
<gene>
    <name evidence="2" type="ORF">ISN44_As10g003240</name>
</gene>
<dbReference type="AlphaFoldDB" id="A0A8T1ZVN6"/>
<name>A0A8T1ZVN6_ARASU</name>
<comment type="caution">
    <text evidence="2">The sequence shown here is derived from an EMBL/GenBank/DDBJ whole genome shotgun (WGS) entry which is preliminary data.</text>
</comment>
<evidence type="ECO:0000313" key="3">
    <source>
        <dbReference type="Proteomes" id="UP000694251"/>
    </source>
</evidence>
<protein>
    <submittedName>
        <fullName evidence="2">Allene oxide cyclase</fullName>
    </submittedName>
</protein>
<sequence length="151" mass="16676">MASSSAAMSLESISMTTLNNLSRNHQSHRSSLLGFSRSFQNLGISSNGPDFSSRSRSTTSKNLNVTRAFFWNWGKKTENSRPRIFEGAYGQVKLRQLVYPTKLFYTFYLKGLANDLPVELTGTAVTPSKDVKPAPEAKAMEPSGVISNFTN</sequence>
<accession>A0A8T1ZVN6</accession>
<dbReference type="InterPro" id="IPR009410">
    <property type="entry name" value="Allene_ox_cyc"/>
</dbReference>